<dbReference type="InterPro" id="IPR046521">
    <property type="entry name" value="DUF6698"/>
</dbReference>
<evidence type="ECO:0000313" key="3">
    <source>
        <dbReference type="Proteomes" id="UP001148786"/>
    </source>
</evidence>
<dbReference type="EMBL" id="JANKHO010000302">
    <property type="protein sequence ID" value="KAJ3511829.1"/>
    <property type="molecule type" value="Genomic_DNA"/>
</dbReference>
<feature type="region of interest" description="Disordered" evidence="1">
    <location>
        <begin position="34"/>
        <end position="55"/>
    </location>
</feature>
<organism evidence="2 3">
    <name type="scientific">Agrocybe chaxingu</name>
    <dbReference type="NCBI Taxonomy" id="84603"/>
    <lineage>
        <taxon>Eukaryota</taxon>
        <taxon>Fungi</taxon>
        <taxon>Dikarya</taxon>
        <taxon>Basidiomycota</taxon>
        <taxon>Agaricomycotina</taxon>
        <taxon>Agaricomycetes</taxon>
        <taxon>Agaricomycetidae</taxon>
        <taxon>Agaricales</taxon>
        <taxon>Agaricineae</taxon>
        <taxon>Strophariaceae</taxon>
        <taxon>Agrocybe</taxon>
    </lineage>
</organism>
<dbReference type="Proteomes" id="UP001148786">
    <property type="component" value="Unassembled WGS sequence"/>
</dbReference>
<evidence type="ECO:0000256" key="1">
    <source>
        <dbReference type="SAM" id="MobiDB-lite"/>
    </source>
</evidence>
<evidence type="ECO:0000313" key="2">
    <source>
        <dbReference type="EMBL" id="KAJ3511829.1"/>
    </source>
</evidence>
<dbReference type="AlphaFoldDB" id="A0A9W8K4X9"/>
<dbReference type="Pfam" id="PF20414">
    <property type="entry name" value="DUF6698"/>
    <property type="match status" value="1"/>
</dbReference>
<feature type="region of interest" description="Disordered" evidence="1">
    <location>
        <begin position="361"/>
        <end position="383"/>
    </location>
</feature>
<accession>A0A9W8K4X9</accession>
<proteinExistence type="predicted"/>
<reference evidence="2" key="1">
    <citation type="submission" date="2022-07" db="EMBL/GenBank/DDBJ databases">
        <title>Genome Sequence of Agrocybe chaxingu.</title>
        <authorList>
            <person name="Buettner E."/>
        </authorList>
    </citation>
    <scope>NUCLEOTIDE SEQUENCE</scope>
    <source>
        <strain evidence="2">MP-N11</strain>
    </source>
</reference>
<dbReference type="OrthoDB" id="3160134at2759"/>
<comment type="caution">
    <text evidence="2">The sequence shown here is derived from an EMBL/GenBank/DDBJ whole genome shotgun (WGS) entry which is preliminary data.</text>
</comment>
<sequence length="383" mass="42458">MSSSPEPSTSGLLPVDRGILHDVVQNLTISTLADGRSRKRSSVGEGPGGDENGSTDTYTSYGWAFCRQADIFIHVDAMVVEGIKKETEDTDDERQLSDKERHTRQGWETLCQIIPNFRTQMLGLTDQRCLRKKVCQQINESRDGTRGDDTSALKGCIIDYLLVDTVASQALGIKRKGLKGDRGWMHPVTAELLSPIKYPATQETYNDLNRGGKNARAGDFPRFLYPDGHIYNPDDIETGILQGHLMLRVAKHILQGPTAALAGAGFHRGRGGNASLMNLSGVTPNVIAYIAVQTRFALSSQSMWGKRDGLFDYQEFYWRIVSLFDDDEGQDIIALYNYHVFGNPPPASASALANSELEPITEESDYDKLKEQRAAKRARQATR</sequence>
<keyword evidence="3" id="KW-1185">Reference proteome</keyword>
<gene>
    <name evidence="2" type="ORF">NLJ89_g3879</name>
</gene>
<protein>
    <submittedName>
        <fullName evidence="2">Uncharacterized protein</fullName>
    </submittedName>
</protein>
<name>A0A9W8K4X9_9AGAR</name>